<dbReference type="Proteomes" id="UP001551189">
    <property type="component" value="Unassembled WGS sequence"/>
</dbReference>
<dbReference type="PANTHER" id="PTHR30390">
    <property type="entry name" value="SEDOHEPTULOSE 7-PHOSPHATE ISOMERASE / DNAA INITIATOR-ASSOCIATING FACTOR FOR REPLICATION INITIATION"/>
    <property type="match status" value="1"/>
</dbReference>
<dbReference type="EMBL" id="JBEYXT010000128">
    <property type="protein sequence ID" value="MEU6804207.1"/>
    <property type="molecule type" value="Genomic_DNA"/>
</dbReference>
<dbReference type="Pfam" id="PF13580">
    <property type="entry name" value="SIS_2"/>
    <property type="match status" value="1"/>
</dbReference>
<dbReference type="InterPro" id="IPR001347">
    <property type="entry name" value="SIS_dom"/>
</dbReference>
<dbReference type="InterPro" id="IPR035461">
    <property type="entry name" value="GmhA/DiaA"/>
</dbReference>
<feature type="domain" description="SIS" evidence="1">
    <location>
        <begin position="39"/>
        <end position="194"/>
    </location>
</feature>
<dbReference type="InterPro" id="IPR050099">
    <property type="entry name" value="SIS_GmhA/DiaA_subfam"/>
</dbReference>
<dbReference type="RefSeq" id="WP_359698213.1">
    <property type="nucleotide sequence ID" value="NZ_JBEYXT010000128.1"/>
</dbReference>
<protein>
    <submittedName>
        <fullName evidence="2">SIS domain-containing protein</fullName>
    </submittedName>
</protein>
<dbReference type="PROSITE" id="PS51464">
    <property type="entry name" value="SIS"/>
    <property type="match status" value="1"/>
</dbReference>
<dbReference type="CDD" id="cd05006">
    <property type="entry name" value="SIS_GmhA"/>
    <property type="match status" value="1"/>
</dbReference>
<dbReference type="PANTHER" id="PTHR30390:SF6">
    <property type="entry name" value="DNAA INITIATOR-ASSOCIATING PROTEIN DIAA"/>
    <property type="match status" value="1"/>
</dbReference>
<dbReference type="InterPro" id="IPR046348">
    <property type="entry name" value="SIS_dom_sf"/>
</dbReference>
<accession>A0ABV3B437</accession>
<evidence type="ECO:0000313" key="3">
    <source>
        <dbReference type="Proteomes" id="UP001551189"/>
    </source>
</evidence>
<organism evidence="2 3">
    <name type="scientific">Streptomyces neyagawaensis</name>
    <dbReference type="NCBI Taxonomy" id="42238"/>
    <lineage>
        <taxon>Bacteria</taxon>
        <taxon>Bacillati</taxon>
        <taxon>Actinomycetota</taxon>
        <taxon>Actinomycetes</taxon>
        <taxon>Kitasatosporales</taxon>
        <taxon>Streptomycetaceae</taxon>
        <taxon>Streptomyces</taxon>
    </lineage>
</organism>
<keyword evidence="3" id="KW-1185">Reference proteome</keyword>
<evidence type="ECO:0000313" key="2">
    <source>
        <dbReference type="EMBL" id="MEU6804207.1"/>
    </source>
</evidence>
<evidence type="ECO:0000259" key="1">
    <source>
        <dbReference type="PROSITE" id="PS51464"/>
    </source>
</evidence>
<gene>
    <name evidence="2" type="ORF">ABZ931_24830</name>
</gene>
<reference evidence="2 3" key="1">
    <citation type="submission" date="2024-06" db="EMBL/GenBank/DDBJ databases">
        <title>The Natural Products Discovery Center: Release of the First 8490 Sequenced Strains for Exploring Actinobacteria Biosynthetic Diversity.</title>
        <authorList>
            <person name="Kalkreuter E."/>
            <person name="Kautsar S.A."/>
            <person name="Yang D."/>
            <person name="Bader C.D."/>
            <person name="Teijaro C.N."/>
            <person name="Fluegel L."/>
            <person name="Davis C.M."/>
            <person name="Simpson J.R."/>
            <person name="Lauterbach L."/>
            <person name="Steele A.D."/>
            <person name="Gui C."/>
            <person name="Meng S."/>
            <person name="Li G."/>
            <person name="Viehrig K."/>
            <person name="Ye F."/>
            <person name="Su P."/>
            <person name="Kiefer A.F."/>
            <person name="Nichols A."/>
            <person name="Cepeda A.J."/>
            <person name="Yan W."/>
            <person name="Fan B."/>
            <person name="Jiang Y."/>
            <person name="Adhikari A."/>
            <person name="Zheng C.-J."/>
            <person name="Schuster L."/>
            <person name="Cowan T.M."/>
            <person name="Smanski M.J."/>
            <person name="Chevrette M.G."/>
            <person name="De Carvalho L.P.S."/>
            <person name="Shen B."/>
        </authorList>
    </citation>
    <scope>NUCLEOTIDE SEQUENCE [LARGE SCALE GENOMIC DNA]</scope>
    <source>
        <strain evidence="2 3">NPDC046851</strain>
    </source>
</reference>
<dbReference type="Gene3D" id="3.40.50.10490">
    <property type="entry name" value="Glucose-6-phosphate isomerase like protein, domain 1"/>
    <property type="match status" value="1"/>
</dbReference>
<sequence>MTESRALDAAHLHCRSLEQALGRLRRDGLGRIAEWGGHLADVLPAGGRLLAAGNGGSAAQAQHLTAELVGRYQRERPAYSAISLHAETSSVTAIGNDYGFDHVFARQVAAHGRPGDVLLLLSTSGRSANLITAAVTARRAGLRVWAMTGPSPNPLADAADETLAVYADSTATVQETHLVAVHLLCECFDAAVAAPPLGGTVAADARRPDPVPVRWRAS</sequence>
<name>A0ABV3B437_9ACTN</name>
<dbReference type="SUPFAM" id="SSF53697">
    <property type="entry name" value="SIS domain"/>
    <property type="match status" value="1"/>
</dbReference>
<proteinExistence type="predicted"/>
<comment type="caution">
    <text evidence="2">The sequence shown here is derived from an EMBL/GenBank/DDBJ whole genome shotgun (WGS) entry which is preliminary data.</text>
</comment>